<dbReference type="AlphaFoldDB" id="A0A4D6MET5"/>
<organism evidence="1 2">
    <name type="scientific">Vigna unguiculata</name>
    <name type="common">Cowpea</name>
    <dbReference type="NCBI Taxonomy" id="3917"/>
    <lineage>
        <taxon>Eukaryota</taxon>
        <taxon>Viridiplantae</taxon>
        <taxon>Streptophyta</taxon>
        <taxon>Embryophyta</taxon>
        <taxon>Tracheophyta</taxon>
        <taxon>Spermatophyta</taxon>
        <taxon>Magnoliopsida</taxon>
        <taxon>eudicotyledons</taxon>
        <taxon>Gunneridae</taxon>
        <taxon>Pentapetalae</taxon>
        <taxon>rosids</taxon>
        <taxon>fabids</taxon>
        <taxon>Fabales</taxon>
        <taxon>Fabaceae</taxon>
        <taxon>Papilionoideae</taxon>
        <taxon>50 kb inversion clade</taxon>
        <taxon>NPAAA clade</taxon>
        <taxon>indigoferoid/millettioid clade</taxon>
        <taxon>Phaseoleae</taxon>
        <taxon>Vigna</taxon>
    </lineage>
</organism>
<accession>A0A4D6MET5</accession>
<keyword evidence="2" id="KW-1185">Reference proteome</keyword>
<dbReference type="EMBL" id="CP039351">
    <property type="protein sequence ID" value="QCD99949.1"/>
    <property type="molecule type" value="Genomic_DNA"/>
</dbReference>
<evidence type="ECO:0000313" key="1">
    <source>
        <dbReference type="EMBL" id="QCD99949.1"/>
    </source>
</evidence>
<gene>
    <name evidence="1" type="ORF">DEO72_LG7g1236</name>
</gene>
<proteinExistence type="predicted"/>
<evidence type="ECO:0000313" key="2">
    <source>
        <dbReference type="Proteomes" id="UP000501690"/>
    </source>
</evidence>
<protein>
    <submittedName>
        <fullName evidence="1">Uncharacterized protein</fullName>
    </submittedName>
</protein>
<sequence length="150" mass="17864">MLLLQELVPDFNDLGISTMGNYIMVEFEDCLMENHKFQIASELAKFYKLDDLYWLVILYCGNRYFQFRIFSLPMEEIYYPAPNMVPMPQRTLSSSRFMTCFKSEILVSEKIIRLDDSFVIFRGHELTINKFKLIDPRQKKHDVGIQRLDN</sequence>
<name>A0A4D6MET5_VIGUN</name>
<reference evidence="1 2" key="1">
    <citation type="submission" date="2019-04" db="EMBL/GenBank/DDBJ databases">
        <title>An improved genome assembly and genetic linkage map for asparagus bean, Vigna unguiculata ssp. sesquipedialis.</title>
        <authorList>
            <person name="Xia Q."/>
            <person name="Zhang R."/>
            <person name="Dong Y."/>
        </authorList>
    </citation>
    <scope>NUCLEOTIDE SEQUENCE [LARGE SCALE GENOMIC DNA]</scope>
    <source>
        <tissue evidence="1">Leaf</tissue>
    </source>
</reference>
<dbReference type="Proteomes" id="UP000501690">
    <property type="component" value="Linkage Group LG7"/>
</dbReference>